<evidence type="ECO:0000256" key="12">
    <source>
        <dbReference type="HAMAP-Rule" id="MF_00188"/>
    </source>
</evidence>
<dbReference type="KEGG" id="ngv:CDO52_25425"/>
<evidence type="ECO:0000256" key="11">
    <source>
        <dbReference type="ARBA" id="ARBA00023136"/>
    </source>
</evidence>
<proteinExistence type="inferred from homology"/>
<dbReference type="GO" id="GO:0005886">
    <property type="term" value="C:plasma membrane"/>
    <property type="evidence" value="ECO:0007669"/>
    <property type="project" value="UniProtKB-SubCell"/>
</dbReference>
<keyword evidence="8 12" id="KW-0862">Zinc</keyword>
<dbReference type="Gene3D" id="3.30.2010.10">
    <property type="entry name" value="Metalloproteases ('zincins'), catalytic domain"/>
    <property type="match status" value="1"/>
</dbReference>
<feature type="transmembrane region" description="Helical" evidence="12">
    <location>
        <begin position="143"/>
        <end position="165"/>
    </location>
</feature>
<dbReference type="HAMAP" id="MF_00188">
    <property type="entry name" value="Pept_M48_protease_HtpX"/>
    <property type="match status" value="1"/>
</dbReference>
<gene>
    <name evidence="12" type="primary">htpX</name>
    <name evidence="14" type="ORF">CDO52_25425</name>
</gene>
<feature type="binding site" evidence="12">
    <location>
        <position position="136"/>
    </location>
    <ligand>
        <name>Zn(2+)</name>
        <dbReference type="ChEBI" id="CHEBI:29105"/>
        <note>catalytic</note>
    </ligand>
</feature>
<sequence>MYRNTIRAACLLVGLSVLVVIGGWAFAGAQGLQLGVVLVIVMNGLVLFFGDSMALRAMRARPISEIERPELYRIVRELATEARQPMPRLYLSPTPAPNAFATGRGPRRAVICCTTGLLRLLNERELRGVIAHELAHVRNRDTVVCSVAATLAAIITSMTALALLLPLGDSEDEDVPSLLSGLLFLVLGPAAALVIRIAVTRGREHCADEAAARLTGDPIGLANALRKIEVGTRTHPLPTEGRLLASAHLMIAHPFPPQGMSRVFAVHPPTRERIRRLRRMAVDGGWGLD</sequence>
<dbReference type="EMBL" id="CP022753">
    <property type="protein sequence ID" value="ASU85699.1"/>
    <property type="molecule type" value="Genomic_DNA"/>
</dbReference>
<feature type="binding site" evidence="12">
    <location>
        <position position="204"/>
    </location>
    <ligand>
        <name>Zn(2+)</name>
        <dbReference type="ChEBI" id="CHEBI:29105"/>
        <note>catalytic</note>
    </ligand>
</feature>
<dbReference type="PANTHER" id="PTHR43221:SF1">
    <property type="entry name" value="PROTEASE HTPX"/>
    <property type="match status" value="1"/>
</dbReference>
<evidence type="ECO:0000259" key="13">
    <source>
        <dbReference type="Pfam" id="PF01435"/>
    </source>
</evidence>
<accession>A0A223SCE7</accession>
<dbReference type="EC" id="3.4.24.-" evidence="12"/>
<dbReference type="PANTHER" id="PTHR43221">
    <property type="entry name" value="PROTEASE HTPX"/>
    <property type="match status" value="1"/>
</dbReference>
<dbReference type="Proteomes" id="UP000215005">
    <property type="component" value="Chromosome"/>
</dbReference>
<reference evidence="14 15" key="1">
    <citation type="submission" date="2017-08" db="EMBL/GenBank/DDBJ databases">
        <title>The complete genome sequence of Nocardiopsis gilva YIM 90087.</title>
        <authorList>
            <person name="Yin M."/>
            <person name="Tang S."/>
        </authorList>
    </citation>
    <scope>NUCLEOTIDE SEQUENCE [LARGE SCALE GENOMIC DNA]</scope>
    <source>
        <strain evidence="14 15">YIM 90087</strain>
    </source>
</reference>
<keyword evidence="6 12" id="KW-0479">Metal-binding</keyword>
<keyword evidence="10 12" id="KW-0482">Metalloprotease</keyword>
<evidence type="ECO:0000256" key="10">
    <source>
        <dbReference type="ARBA" id="ARBA00023049"/>
    </source>
</evidence>
<evidence type="ECO:0000256" key="8">
    <source>
        <dbReference type="ARBA" id="ARBA00022833"/>
    </source>
</evidence>
<comment type="similarity">
    <text evidence="2 12">Belongs to the peptidase M48B family.</text>
</comment>
<keyword evidence="11 12" id="KW-0472">Membrane</keyword>
<dbReference type="InterPro" id="IPR001915">
    <property type="entry name" value="Peptidase_M48"/>
</dbReference>
<feature type="binding site" evidence="12">
    <location>
        <position position="132"/>
    </location>
    <ligand>
        <name>Zn(2+)</name>
        <dbReference type="ChEBI" id="CHEBI:29105"/>
        <note>catalytic</note>
    </ligand>
</feature>
<evidence type="ECO:0000256" key="2">
    <source>
        <dbReference type="ARBA" id="ARBA00009779"/>
    </source>
</evidence>
<feature type="transmembrane region" description="Helical" evidence="12">
    <location>
        <begin position="37"/>
        <end position="58"/>
    </location>
</feature>
<dbReference type="InterPro" id="IPR050083">
    <property type="entry name" value="HtpX_protease"/>
</dbReference>
<evidence type="ECO:0000256" key="5">
    <source>
        <dbReference type="ARBA" id="ARBA00022692"/>
    </source>
</evidence>
<evidence type="ECO:0000256" key="9">
    <source>
        <dbReference type="ARBA" id="ARBA00022989"/>
    </source>
</evidence>
<dbReference type="AlphaFoldDB" id="A0A223SCE7"/>
<dbReference type="RefSeq" id="WP_017618607.1">
    <property type="nucleotide sequence ID" value="NZ_ANBG01000174.1"/>
</dbReference>
<dbReference type="GO" id="GO:0004222">
    <property type="term" value="F:metalloendopeptidase activity"/>
    <property type="evidence" value="ECO:0007669"/>
    <property type="project" value="UniProtKB-UniRule"/>
</dbReference>
<evidence type="ECO:0000313" key="15">
    <source>
        <dbReference type="Proteomes" id="UP000215005"/>
    </source>
</evidence>
<organism evidence="14 15">
    <name type="scientific">Nocardiopsis gilva YIM 90087</name>
    <dbReference type="NCBI Taxonomy" id="1235441"/>
    <lineage>
        <taxon>Bacteria</taxon>
        <taxon>Bacillati</taxon>
        <taxon>Actinomycetota</taxon>
        <taxon>Actinomycetes</taxon>
        <taxon>Streptosporangiales</taxon>
        <taxon>Nocardiopsidaceae</taxon>
        <taxon>Nocardiopsis</taxon>
    </lineage>
</organism>
<dbReference type="InterPro" id="IPR022919">
    <property type="entry name" value="Pept_M48_protease_HtpX"/>
</dbReference>
<keyword evidence="9 12" id="KW-1133">Transmembrane helix</keyword>
<evidence type="ECO:0000256" key="4">
    <source>
        <dbReference type="ARBA" id="ARBA00022670"/>
    </source>
</evidence>
<evidence type="ECO:0000256" key="1">
    <source>
        <dbReference type="ARBA" id="ARBA00004651"/>
    </source>
</evidence>
<keyword evidence="3 12" id="KW-1003">Cell membrane</keyword>
<evidence type="ECO:0000256" key="7">
    <source>
        <dbReference type="ARBA" id="ARBA00022801"/>
    </source>
</evidence>
<evidence type="ECO:0000256" key="3">
    <source>
        <dbReference type="ARBA" id="ARBA00022475"/>
    </source>
</evidence>
<evidence type="ECO:0000313" key="14">
    <source>
        <dbReference type="EMBL" id="ASU85699.1"/>
    </source>
</evidence>
<dbReference type="OrthoDB" id="15218at2"/>
<comment type="subcellular location">
    <subcellularLocation>
        <location evidence="1 12">Cell membrane</location>
        <topology evidence="1 12">Multi-pass membrane protein</topology>
    </subcellularLocation>
</comment>
<keyword evidence="5 12" id="KW-0812">Transmembrane</keyword>
<keyword evidence="7 12" id="KW-0378">Hydrolase</keyword>
<evidence type="ECO:0000256" key="6">
    <source>
        <dbReference type="ARBA" id="ARBA00022723"/>
    </source>
</evidence>
<feature type="transmembrane region" description="Helical" evidence="12">
    <location>
        <begin position="177"/>
        <end position="199"/>
    </location>
</feature>
<keyword evidence="4 12" id="KW-0645">Protease</keyword>
<dbReference type="GO" id="GO:0006508">
    <property type="term" value="P:proteolysis"/>
    <property type="evidence" value="ECO:0007669"/>
    <property type="project" value="UniProtKB-KW"/>
</dbReference>
<dbReference type="Pfam" id="PF01435">
    <property type="entry name" value="Peptidase_M48"/>
    <property type="match status" value="1"/>
</dbReference>
<comment type="cofactor">
    <cofactor evidence="12">
        <name>Zn(2+)</name>
        <dbReference type="ChEBI" id="CHEBI:29105"/>
    </cofactor>
    <text evidence="12">Binds 1 zinc ion per subunit.</text>
</comment>
<protein>
    <recommendedName>
        <fullName evidence="12">Protease HtpX homolog</fullName>
        <ecNumber evidence="12">3.4.24.-</ecNumber>
    </recommendedName>
</protein>
<keyword evidence="15" id="KW-1185">Reference proteome</keyword>
<name>A0A223SCE7_9ACTN</name>
<dbReference type="GO" id="GO:0008270">
    <property type="term" value="F:zinc ion binding"/>
    <property type="evidence" value="ECO:0007669"/>
    <property type="project" value="UniProtKB-UniRule"/>
</dbReference>
<feature type="active site" evidence="12">
    <location>
        <position position="133"/>
    </location>
</feature>
<feature type="domain" description="Peptidase M48" evidence="13">
    <location>
        <begin position="67"/>
        <end position="280"/>
    </location>
</feature>